<feature type="non-terminal residue" evidence="1">
    <location>
        <position position="1"/>
    </location>
</feature>
<dbReference type="EMBL" id="UINC01111717">
    <property type="protein sequence ID" value="SVC80131.1"/>
    <property type="molecule type" value="Genomic_DNA"/>
</dbReference>
<reference evidence="1" key="1">
    <citation type="submission" date="2018-05" db="EMBL/GenBank/DDBJ databases">
        <authorList>
            <person name="Lanie J.A."/>
            <person name="Ng W.-L."/>
            <person name="Kazmierczak K.M."/>
            <person name="Andrzejewski T.M."/>
            <person name="Davidsen T.M."/>
            <person name="Wayne K.J."/>
            <person name="Tettelin H."/>
            <person name="Glass J.I."/>
            <person name="Rusch D."/>
            <person name="Podicherti R."/>
            <person name="Tsui H.-C.T."/>
            <person name="Winkler M.E."/>
        </authorList>
    </citation>
    <scope>NUCLEOTIDE SEQUENCE</scope>
</reference>
<dbReference type="SUPFAM" id="SSF49344">
    <property type="entry name" value="CBD9-like"/>
    <property type="match status" value="1"/>
</dbReference>
<organism evidence="1">
    <name type="scientific">marine metagenome</name>
    <dbReference type="NCBI Taxonomy" id="408172"/>
    <lineage>
        <taxon>unclassified sequences</taxon>
        <taxon>metagenomes</taxon>
        <taxon>ecological metagenomes</taxon>
    </lineage>
</organism>
<dbReference type="CDD" id="cd00241">
    <property type="entry name" value="DOMON_like"/>
    <property type="match status" value="1"/>
</dbReference>
<accession>A0A382Q7A7</accession>
<gene>
    <name evidence="1" type="ORF">METZ01_LOCUS332985</name>
</gene>
<sequence>CFEIWVDTRDVKDTHRANRYCHHFFFLPGGSGRDGKGPIGRQTTIDRAREQSPPCPEETIKVGLRRLKRSYSMEIFLPAEGLNGYRPREFDRIGFNYVLHDVDHGAQSWSVGRTPPFDADPSRWGTAVLVP</sequence>
<evidence type="ECO:0008006" key="2">
    <source>
        <dbReference type="Google" id="ProtNLM"/>
    </source>
</evidence>
<proteinExistence type="predicted"/>
<evidence type="ECO:0000313" key="1">
    <source>
        <dbReference type="EMBL" id="SVC80131.1"/>
    </source>
</evidence>
<name>A0A382Q7A7_9ZZZZ</name>
<protein>
    <recommendedName>
        <fullName evidence="2">Carbohydrate-binding domain-containing protein</fullName>
    </recommendedName>
</protein>
<dbReference type="AlphaFoldDB" id="A0A382Q7A7"/>
<dbReference type="Gene3D" id="2.60.40.1190">
    <property type="match status" value="1"/>
</dbReference>